<dbReference type="AlphaFoldDB" id="A0A0V1Q086"/>
<name>A0A0V1Q086_9ASCO</name>
<dbReference type="Proteomes" id="UP000054251">
    <property type="component" value="Unassembled WGS sequence"/>
</dbReference>
<dbReference type="EMBL" id="LMYN01000039">
    <property type="protein sequence ID" value="KSA01940.1"/>
    <property type="molecule type" value="Genomic_DNA"/>
</dbReference>
<evidence type="ECO:0000313" key="2">
    <source>
        <dbReference type="EMBL" id="KSA01940.1"/>
    </source>
</evidence>
<organism evidence="2 3">
    <name type="scientific">Debaryomyces fabryi</name>
    <dbReference type="NCBI Taxonomy" id="58627"/>
    <lineage>
        <taxon>Eukaryota</taxon>
        <taxon>Fungi</taxon>
        <taxon>Dikarya</taxon>
        <taxon>Ascomycota</taxon>
        <taxon>Saccharomycotina</taxon>
        <taxon>Pichiomycetes</taxon>
        <taxon>Debaryomycetaceae</taxon>
        <taxon>Debaryomyces</taxon>
    </lineage>
</organism>
<feature type="compositionally biased region" description="Polar residues" evidence="1">
    <location>
        <begin position="301"/>
        <end position="310"/>
    </location>
</feature>
<feature type="region of interest" description="Disordered" evidence="1">
    <location>
        <begin position="102"/>
        <end position="188"/>
    </location>
</feature>
<proteinExistence type="predicted"/>
<sequence>MTSKIVVLSYNPENLSEGLKASLSLMNGTSEIGFSVDNSTLDVTHFPSSRIVKLQYSNGRGESFDGSDCLLLLSPSKSFQLHPSRSATPPTLTGSQEVATISNLQDFNEDSHKKYKKKSRNNSDPYTSIYRPFEDLERKAREGRSTKSKDRLKSQSQLKNGKLLSNPHRNSLNGKDHKSPRNTPAPIKTHKQAIDGMVHYKKIIKTSDISLQELEDDWLLNMRTVAERLHFLKEAYKAVQLTKKNKTQGKSDPNVKLHLNSSVVDSSLYLEEDHPSSSQSQPQLLQNDDEDSGSNSNSNSYTFLTASNPI</sequence>
<dbReference type="RefSeq" id="XP_015468042.1">
    <property type="nucleotide sequence ID" value="XM_015611142.1"/>
</dbReference>
<evidence type="ECO:0000256" key="1">
    <source>
        <dbReference type="SAM" id="MobiDB-lite"/>
    </source>
</evidence>
<feature type="compositionally biased region" description="Basic and acidic residues" evidence="1">
    <location>
        <begin position="132"/>
        <end position="153"/>
    </location>
</feature>
<comment type="caution">
    <text evidence="2">The sequence shown here is derived from an EMBL/GenBank/DDBJ whole genome shotgun (WGS) entry which is preliminary data.</text>
</comment>
<protein>
    <submittedName>
        <fullName evidence="2">Uncharacterized protein</fullName>
    </submittedName>
</protein>
<reference evidence="2 3" key="1">
    <citation type="submission" date="2015-11" db="EMBL/GenBank/DDBJ databases">
        <title>The genome of Debaryomyces fabryi.</title>
        <authorList>
            <person name="Tafer H."/>
            <person name="Lopandic K."/>
        </authorList>
    </citation>
    <scope>NUCLEOTIDE SEQUENCE [LARGE SCALE GENOMIC DNA]</scope>
    <source>
        <strain evidence="2 3">CBS 789</strain>
    </source>
</reference>
<keyword evidence="3" id="KW-1185">Reference proteome</keyword>
<evidence type="ECO:0000313" key="3">
    <source>
        <dbReference type="Proteomes" id="UP000054251"/>
    </source>
</evidence>
<feature type="region of interest" description="Disordered" evidence="1">
    <location>
        <begin position="270"/>
        <end position="310"/>
    </location>
</feature>
<feature type="compositionally biased region" description="Low complexity" evidence="1">
    <location>
        <begin position="276"/>
        <end position="286"/>
    </location>
</feature>
<accession>A0A0V1Q086</accession>
<dbReference type="OrthoDB" id="4026783at2759"/>
<dbReference type="GeneID" id="26839321"/>
<gene>
    <name evidence="2" type="ORF">AC631_02312</name>
</gene>